<reference evidence="1" key="1">
    <citation type="submission" date="2018-04" db="EMBL/GenBank/DDBJ databases">
        <title>Whole genome sequencing of Hypsizygus marmoreus.</title>
        <authorList>
            <person name="Choi I.-G."/>
            <person name="Min B."/>
            <person name="Kim J.-G."/>
            <person name="Kim S."/>
            <person name="Oh Y.-L."/>
            <person name="Kong W.-S."/>
            <person name="Park H."/>
            <person name="Jeong J."/>
            <person name="Song E.-S."/>
        </authorList>
    </citation>
    <scope>NUCLEOTIDE SEQUENCE [LARGE SCALE GENOMIC DNA]</scope>
    <source>
        <strain evidence="1">51987-8</strain>
    </source>
</reference>
<protein>
    <submittedName>
        <fullName evidence="1">Uncharacterized protein</fullName>
    </submittedName>
</protein>
<evidence type="ECO:0000313" key="2">
    <source>
        <dbReference type="Proteomes" id="UP000076154"/>
    </source>
</evidence>
<sequence length="699" mass="79435">MIPLPAKTRNSKIEWMTDDGASPFRVDVRSDGTIDSLQNEIVEQRVARFFRKDEPPAHRIFIWKISHDFPIDMISPEAFRENFAALGCSRFLNKLEPVEQLAGVLSGTQPEAFQAIIQVLPTSEEYVDSVQGILTGTDSLTDNASGLTAVVGSGRTPLWYANTVSQPADDGLHMFHKKYWGSSIAQEEQAWYDANPESDHLSGFPFKIGIPNISREPIWIRREYAQIYNYLEEFYRSAIQRSPKDGEMCLGAAVTGHPGIETGSWPIYGPRRRIGEGIPAVWVSKGAVYLFVHEGVFTMPKLGPTNMFEQMTWAFVDPVWFMTDVDPLVDDKPHLFIIGSCYPARDSWSHMADVLTDMKVIVMNPWSRREIHAAAHQYFEKPDFLSIDTIYDELGPVPYICFGALKDPQMLERLRRYVQRITVKSEWLPVELFRPSLGQSDLLDFCLIRPPCLLKRFEERGGYGLDNIAIVPITEHVALQSALTLQSAETWQLIDAFNAFSPHFARNEIAGCFFEAYCQQQFQDLVKMQLGRMVLVSPKSEEPNTAYSCHRERLNESDLETSWIAASNHASHLLVKPTKVQSYGDFGEGAVIEPAVYYMPSFDNCLATDSFILHDDTLYIFQFRRRSNNGPSKRLCHILDHSRGIPHTNWRHVFVIPDVTELLRLPFTCVLGTAGVELLYSKVNMGTQPYNHSNPRPYC</sequence>
<accession>A0A369JFJ7</accession>
<organism evidence="1 2">
    <name type="scientific">Hypsizygus marmoreus</name>
    <name type="common">White beech mushroom</name>
    <name type="synonym">Agaricus marmoreus</name>
    <dbReference type="NCBI Taxonomy" id="39966"/>
    <lineage>
        <taxon>Eukaryota</taxon>
        <taxon>Fungi</taxon>
        <taxon>Dikarya</taxon>
        <taxon>Basidiomycota</taxon>
        <taxon>Agaricomycotina</taxon>
        <taxon>Agaricomycetes</taxon>
        <taxon>Agaricomycetidae</taxon>
        <taxon>Agaricales</taxon>
        <taxon>Tricholomatineae</taxon>
        <taxon>Lyophyllaceae</taxon>
        <taxon>Hypsizygus</taxon>
    </lineage>
</organism>
<dbReference type="OrthoDB" id="2340858at2759"/>
<proteinExistence type="predicted"/>
<keyword evidence="2" id="KW-1185">Reference proteome</keyword>
<dbReference type="STRING" id="39966.A0A369JFJ7"/>
<gene>
    <name evidence="1" type="ORF">Hypma_012849</name>
</gene>
<comment type="caution">
    <text evidence="1">The sequence shown here is derived from an EMBL/GenBank/DDBJ whole genome shotgun (WGS) entry which is preliminary data.</text>
</comment>
<name>A0A369JFJ7_HYPMA</name>
<evidence type="ECO:0000313" key="1">
    <source>
        <dbReference type="EMBL" id="RDB20072.1"/>
    </source>
</evidence>
<dbReference type="InParanoid" id="A0A369JFJ7"/>
<dbReference type="Proteomes" id="UP000076154">
    <property type="component" value="Unassembled WGS sequence"/>
</dbReference>
<dbReference type="EMBL" id="LUEZ02000071">
    <property type="protein sequence ID" value="RDB20072.1"/>
    <property type="molecule type" value="Genomic_DNA"/>
</dbReference>
<dbReference type="AlphaFoldDB" id="A0A369JFJ7"/>